<organism evidence="2 3">
    <name type="scientific">Selenomonas montiformis</name>
    <dbReference type="NCBI Taxonomy" id="2652285"/>
    <lineage>
        <taxon>Bacteria</taxon>
        <taxon>Bacillati</taxon>
        <taxon>Bacillota</taxon>
        <taxon>Negativicutes</taxon>
        <taxon>Selenomonadales</taxon>
        <taxon>Selenomonadaceae</taxon>
        <taxon>Selenomonas</taxon>
    </lineage>
</organism>
<dbReference type="PROSITE" id="PS51085">
    <property type="entry name" value="2FE2S_FER_2"/>
    <property type="match status" value="1"/>
</dbReference>
<dbReference type="InterPro" id="IPR027980">
    <property type="entry name" value="RACo_C"/>
</dbReference>
<name>A0A6I2UZR7_9FIRM</name>
<evidence type="ECO:0000313" key="2">
    <source>
        <dbReference type="EMBL" id="MSV25161.1"/>
    </source>
</evidence>
<dbReference type="InterPro" id="IPR001041">
    <property type="entry name" value="2Fe-2S_ferredoxin-type"/>
</dbReference>
<dbReference type="InterPro" id="IPR036010">
    <property type="entry name" value="2Fe-2S_ferredoxin-like_sf"/>
</dbReference>
<evidence type="ECO:0000313" key="3">
    <source>
        <dbReference type="Proteomes" id="UP000430222"/>
    </source>
</evidence>
<dbReference type="InterPro" id="IPR052911">
    <property type="entry name" value="Corrinoid_activation_enz"/>
</dbReference>
<keyword evidence="3" id="KW-1185">Reference proteome</keyword>
<dbReference type="Gene3D" id="3.10.20.30">
    <property type="match status" value="1"/>
</dbReference>
<feature type="domain" description="2Fe-2S ferredoxin-type" evidence="1">
    <location>
        <begin position="10"/>
        <end position="115"/>
    </location>
</feature>
<dbReference type="GO" id="GO:0051536">
    <property type="term" value="F:iron-sulfur cluster binding"/>
    <property type="evidence" value="ECO:0007669"/>
    <property type="project" value="InterPro"/>
</dbReference>
<protein>
    <submittedName>
        <fullName evidence="2">DUF4445 domain-containing protein</fullName>
    </submittedName>
</protein>
<dbReference type="InterPro" id="IPR042259">
    <property type="entry name" value="Raco-like_middle_sf"/>
</dbReference>
<dbReference type="InterPro" id="IPR012675">
    <property type="entry name" value="Beta-grasp_dom_sf"/>
</dbReference>
<dbReference type="Pfam" id="PF14574">
    <property type="entry name" value="RACo_C_ter"/>
    <property type="match status" value="1"/>
</dbReference>
<dbReference type="Pfam" id="PF17650">
    <property type="entry name" value="RACo_linker"/>
    <property type="match status" value="1"/>
</dbReference>
<dbReference type="PANTHER" id="PTHR42895:SF2">
    <property type="entry name" value="IRON-SULFUR CLUSTER PROTEIN"/>
    <property type="match status" value="1"/>
</dbReference>
<accession>A0A6I2UZR7</accession>
<dbReference type="AlphaFoldDB" id="A0A6I2UZR7"/>
<dbReference type="CDD" id="cd00207">
    <property type="entry name" value="fer2"/>
    <property type="match status" value="1"/>
</dbReference>
<gene>
    <name evidence="2" type="ORF">FYJ78_08200</name>
</gene>
<reference evidence="2 3" key="1">
    <citation type="submission" date="2019-08" db="EMBL/GenBank/DDBJ databases">
        <title>In-depth cultivation of the pig gut microbiome towards novel bacterial diversity and tailored functional studies.</title>
        <authorList>
            <person name="Wylensek D."/>
            <person name="Hitch T.C.A."/>
            <person name="Clavel T."/>
        </authorList>
    </citation>
    <scope>NUCLEOTIDE SEQUENCE [LARGE SCALE GENOMIC DNA]</scope>
    <source>
        <strain evidence="3">WCA-380-WT-3B3</strain>
    </source>
</reference>
<dbReference type="Gene3D" id="3.10.20.880">
    <property type="match status" value="1"/>
</dbReference>
<comment type="caution">
    <text evidence="2">The sequence shown here is derived from an EMBL/GenBank/DDBJ whole genome shotgun (WGS) entry which is preliminary data.</text>
</comment>
<dbReference type="SUPFAM" id="SSF54292">
    <property type="entry name" value="2Fe-2S ferredoxin-like"/>
    <property type="match status" value="1"/>
</dbReference>
<sequence>MQQKKGGRAMAVRILFQPSGRRIKVRQRETVLETIRQNGLEIRAVCGGHGTCGKCKVRVHIKGRPMQNLIREGAVNPLTWNEKKCLTLQERQKNFRLACCLELYQDATVEIPAESRTEQGVIVERGRRARFLLNPRVQSVCVTMSPPSLEDFRSDEERLCEAVACETGRMKEKTCCRYGLLLRLPALLRKCRWRVQAVFLSSGEATEIIDAGPVPETENPELYGMAVDLGTTTIAASLADLSTGRVLARCSCMNGQICCGDDVVSRISHVMMHSDGLRQLADLVRQDIGRLAGDLAEKAGIRAERIYEMIVAGNTVMEHLFLGLDPERIGKSPFVSVLRRPVTLPAGQLGLKVPQFGDVSCLPIEAGFVGADNVAVLLAERLDQQPVRTMVIDIGTNGEIDYGDAEGIWSTSCATGPALEGAEISCGMRAAPGAIERVRIDAATGLPFCRVIGGGKPKGICGSGIIDVIAEFVRCGLIGPDGTFRKETDSPRLRPAGRHSREFVLATAEESGTGKELVITQKDVRAVQLAKGALYAGAVLLIRAGGGKAPERILLAGAFGSYIDKENACRIRMFPLCPGAVIESIGNAASEGALAALFDRDLRDKAGELSRQIRFVEAASQTDFQRLFFEGTMFPDHSKEK</sequence>
<evidence type="ECO:0000259" key="1">
    <source>
        <dbReference type="PROSITE" id="PS51085"/>
    </source>
</evidence>
<dbReference type="InterPro" id="IPR040506">
    <property type="entry name" value="RACo_linker"/>
</dbReference>
<proteinExistence type="predicted"/>
<dbReference type="Pfam" id="PF00111">
    <property type="entry name" value="Fer2"/>
    <property type="match status" value="1"/>
</dbReference>
<dbReference type="Proteomes" id="UP000430222">
    <property type="component" value="Unassembled WGS sequence"/>
</dbReference>
<dbReference type="Gene3D" id="3.30.420.480">
    <property type="entry name" value="Domain of unknown function (DUF4445)"/>
    <property type="match status" value="1"/>
</dbReference>
<dbReference type="Pfam" id="PF17651">
    <property type="entry name" value="Raco_middle"/>
    <property type="match status" value="1"/>
</dbReference>
<dbReference type="EMBL" id="VUNL01000008">
    <property type="protein sequence ID" value="MSV25161.1"/>
    <property type="molecule type" value="Genomic_DNA"/>
</dbReference>
<dbReference type="InterPro" id="IPR041414">
    <property type="entry name" value="Raco-like_middle"/>
</dbReference>
<dbReference type="PANTHER" id="PTHR42895">
    <property type="entry name" value="IRON-SULFUR CLUSTER-BINDING PROTEIN-RELATED"/>
    <property type="match status" value="1"/>
</dbReference>